<dbReference type="PRINTS" id="PR00038">
    <property type="entry name" value="HTHLUXR"/>
</dbReference>
<evidence type="ECO:0000256" key="3">
    <source>
        <dbReference type="ARBA" id="ARBA00023163"/>
    </source>
</evidence>
<feature type="domain" description="HTH luxR-type" evidence="4">
    <location>
        <begin position="5"/>
        <end position="70"/>
    </location>
</feature>
<organism evidence="5 6">
    <name type="scientific">Agrobacterium tumefaciens</name>
    <dbReference type="NCBI Taxonomy" id="358"/>
    <lineage>
        <taxon>Bacteria</taxon>
        <taxon>Pseudomonadati</taxon>
        <taxon>Pseudomonadota</taxon>
        <taxon>Alphaproteobacteria</taxon>
        <taxon>Hyphomicrobiales</taxon>
        <taxon>Rhizobiaceae</taxon>
        <taxon>Rhizobium/Agrobacterium group</taxon>
        <taxon>Agrobacterium</taxon>
        <taxon>Agrobacterium tumefaciens complex</taxon>
    </lineage>
</organism>
<dbReference type="Gene3D" id="1.10.10.10">
    <property type="entry name" value="Winged helix-like DNA-binding domain superfamily/Winged helix DNA-binding domain"/>
    <property type="match status" value="1"/>
</dbReference>
<dbReference type="SUPFAM" id="SSF46894">
    <property type="entry name" value="C-terminal effector domain of the bipartite response regulators"/>
    <property type="match status" value="1"/>
</dbReference>
<reference evidence="5 6" key="1">
    <citation type="submission" date="2019-04" db="EMBL/GenBank/DDBJ databases">
        <title>Complete genome sequence of Agrobacterium tumefaciens CFBP7129.</title>
        <authorList>
            <person name="Haryono M."/>
            <person name="Lin Y.-C."/>
            <person name="Lai E.-M."/>
            <person name="Kuo C.-H."/>
        </authorList>
    </citation>
    <scope>NUCLEOTIDE SEQUENCE [LARGE SCALE GENOMIC DNA]</scope>
    <source>
        <strain evidence="5 6">CFBP7129</strain>
    </source>
</reference>
<keyword evidence="2" id="KW-0238">DNA-binding</keyword>
<dbReference type="EMBL" id="CP039923">
    <property type="protein sequence ID" value="QCL97556.1"/>
    <property type="molecule type" value="Genomic_DNA"/>
</dbReference>
<dbReference type="InterPro" id="IPR016032">
    <property type="entry name" value="Sig_transdc_resp-reg_C-effctor"/>
</dbReference>
<protein>
    <submittedName>
        <fullName evidence="5">Helix-turn-helix transcriptional regulator</fullName>
    </submittedName>
</protein>
<gene>
    <name evidence="5" type="ORF">CFBP7129_21275</name>
</gene>
<dbReference type="PANTHER" id="PTHR44688:SF16">
    <property type="entry name" value="DNA-BINDING TRANSCRIPTIONAL ACTIVATOR DEVR_DOSR"/>
    <property type="match status" value="1"/>
</dbReference>
<keyword evidence="1" id="KW-0805">Transcription regulation</keyword>
<evidence type="ECO:0000313" key="5">
    <source>
        <dbReference type="EMBL" id="QCL97556.1"/>
    </source>
</evidence>
<sequence>MIGLSISQFRKLTPREIEVLTWTSQGKTAWEVSVILSISRNTVNTHLRNSKDKLDTSNVVHTIVEAVRRNQIKI</sequence>
<dbReference type="GO" id="GO:0006355">
    <property type="term" value="P:regulation of DNA-templated transcription"/>
    <property type="evidence" value="ECO:0007669"/>
    <property type="project" value="InterPro"/>
</dbReference>
<proteinExistence type="predicted"/>
<keyword evidence="3" id="KW-0804">Transcription</keyword>
<evidence type="ECO:0000259" key="4">
    <source>
        <dbReference type="PROSITE" id="PS50043"/>
    </source>
</evidence>
<evidence type="ECO:0000256" key="1">
    <source>
        <dbReference type="ARBA" id="ARBA00023015"/>
    </source>
</evidence>
<dbReference type="InterPro" id="IPR000792">
    <property type="entry name" value="Tscrpt_reg_LuxR_C"/>
</dbReference>
<evidence type="ECO:0000313" key="6">
    <source>
        <dbReference type="Proteomes" id="UP000298649"/>
    </source>
</evidence>
<dbReference type="GO" id="GO:0003677">
    <property type="term" value="F:DNA binding"/>
    <property type="evidence" value="ECO:0007669"/>
    <property type="project" value="UniProtKB-KW"/>
</dbReference>
<dbReference type="Pfam" id="PF00196">
    <property type="entry name" value="GerE"/>
    <property type="match status" value="1"/>
</dbReference>
<dbReference type="InterPro" id="IPR036388">
    <property type="entry name" value="WH-like_DNA-bd_sf"/>
</dbReference>
<dbReference type="CDD" id="cd06170">
    <property type="entry name" value="LuxR_C_like"/>
    <property type="match status" value="1"/>
</dbReference>
<evidence type="ECO:0000256" key="2">
    <source>
        <dbReference type="ARBA" id="ARBA00023125"/>
    </source>
</evidence>
<dbReference type="Proteomes" id="UP000298649">
    <property type="component" value="Chromosome linear"/>
</dbReference>
<accession>A0A4D7YUT0</accession>
<name>A0A4D7YUT0_AGRTU</name>
<dbReference type="RefSeq" id="WP_045021599.1">
    <property type="nucleotide sequence ID" value="NZ_CP039923.1"/>
</dbReference>
<dbReference type="PROSITE" id="PS50043">
    <property type="entry name" value="HTH_LUXR_2"/>
    <property type="match status" value="1"/>
</dbReference>
<dbReference type="PROSITE" id="PS00622">
    <property type="entry name" value="HTH_LUXR_1"/>
    <property type="match status" value="1"/>
</dbReference>
<dbReference type="SMART" id="SM00421">
    <property type="entry name" value="HTH_LUXR"/>
    <property type="match status" value="1"/>
</dbReference>
<dbReference type="AlphaFoldDB" id="A0A4D7YUT0"/>
<dbReference type="PANTHER" id="PTHR44688">
    <property type="entry name" value="DNA-BINDING TRANSCRIPTIONAL ACTIVATOR DEVR_DOSR"/>
    <property type="match status" value="1"/>
</dbReference>